<proteinExistence type="predicted"/>
<evidence type="ECO:0000256" key="1">
    <source>
        <dbReference type="SAM" id="MobiDB-lite"/>
    </source>
</evidence>
<sequence length="62" mass="6948">DPETETLLPGQHDPETETLLPGQHDPKTKILLPGHHNIEFPIKCTAVVVRRQIPCEIKSSIE</sequence>
<dbReference type="AlphaFoldDB" id="A0A4Y2Q7N1"/>
<evidence type="ECO:0000313" key="2">
    <source>
        <dbReference type="EMBL" id="GBN58607.1"/>
    </source>
</evidence>
<keyword evidence="3" id="KW-1185">Reference proteome</keyword>
<feature type="non-terminal residue" evidence="2">
    <location>
        <position position="1"/>
    </location>
</feature>
<evidence type="ECO:0000313" key="3">
    <source>
        <dbReference type="Proteomes" id="UP000499080"/>
    </source>
</evidence>
<dbReference type="Proteomes" id="UP000499080">
    <property type="component" value="Unassembled WGS sequence"/>
</dbReference>
<protein>
    <submittedName>
        <fullName evidence="2">Uncharacterized protein</fullName>
    </submittedName>
</protein>
<accession>A0A4Y2Q7N1</accession>
<dbReference type="EMBL" id="BGPR01012968">
    <property type="protein sequence ID" value="GBN58607.1"/>
    <property type="molecule type" value="Genomic_DNA"/>
</dbReference>
<feature type="region of interest" description="Disordered" evidence="1">
    <location>
        <begin position="1"/>
        <end position="24"/>
    </location>
</feature>
<organism evidence="2 3">
    <name type="scientific">Araneus ventricosus</name>
    <name type="common">Orbweaver spider</name>
    <name type="synonym">Epeira ventricosa</name>
    <dbReference type="NCBI Taxonomy" id="182803"/>
    <lineage>
        <taxon>Eukaryota</taxon>
        <taxon>Metazoa</taxon>
        <taxon>Ecdysozoa</taxon>
        <taxon>Arthropoda</taxon>
        <taxon>Chelicerata</taxon>
        <taxon>Arachnida</taxon>
        <taxon>Araneae</taxon>
        <taxon>Araneomorphae</taxon>
        <taxon>Entelegynae</taxon>
        <taxon>Araneoidea</taxon>
        <taxon>Araneidae</taxon>
        <taxon>Araneus</taxon>
    </lineage>
</organism>
<gene>
    <name evidence="2" type="ORF">AVEN_172033_1</name>
</gene>
<name>A0A4Y2Q7N1_ARAVE</name>
<reference evidence="2 3" key="1">
    <citation type="journal article" date="2019" name="Sci. Rep.">
        <title>Orb-weaving spider Araneus ventricosus genome elucidates the spidroin gene catalogue.</title>
        <authorList>
            <person name="Kono N."/>
            <person name="Nakamura H."/>
            <person name="Ohtoshi R."/>
            <person name="Moran D.A.P."/>
            <person name="Shinohara A."/>
            <person name="Yoshida Y."/>
            <person name="Fujiwara M."/>
            <person name="Mori M."/>
            <person name="Tomita M."/>
            <person name="Arakawa K."/>
        </authorList>
    </citation>
    <scope>NUCLEOTIDE SEQUENCE [LARGE SCALE GENOMIC DNA]</scope>
</reference>
<comment type="caution">
    <text evidence="2">The sequence shown here is derived from an EMBL/GenBank/DDBJ whole genome shotgun (WGS) entry which is preliminary data.</text>
</comment>